<accession>A0A9P5H4X8</accession>
<comment type="caution">
    <text evidence="2">The sequence shown here is derived from an EMBL/GenBank/DDBJ whole genome shotgun (WGS) entry which is preliminary data.</text>
</comment>
<gene>
    <name evidence="2" type="ORF">G7Z17_g6678</name>
</gene>
<keyword evidence="3" id="KW-1185">Reference proteome</keyword>
<name>A0A9P5H4X8_9HYPO</name>
<feature type="compositionally biased region" description="Basic and acidic residues" evidence="1">
    <location>
        <begin position="38"/>
        <end position="53"/>
    </location>
</feature>
<dbReference type="Proteomes" id="UP000722485">
    <property type="component" value="Unassembled WGS sequence"/>
</dbReference>
<proteinExistence type="predicted"/>
<evidence type="ECO:0000313" key="2">
    <source>
        <dbReference type="EMBL" id="KAF7549015.1"/>
    </source>
</evidence>
<protein>
    <submittedName>
        <fullName evidence="2">Uncharacterized protein</fullName>
    </submittedName>
</protein>
<reference evidence="2" key="1">
    <citation type="submission" date="2020-03" db="EMBL/GenBank/DDBJ databases">
        <title>Draft Genome Sequence of Cylindrodendrum hubeiense.</title>
        <authorList>
            <person name="Buettner E."/>
            <person name="Kellner H."/>
        </authorList>
    </citation>
    <scope>NUCLEOTIDE SEQUENCE</scope>
    <source>
        <strain evidence="2">IHI 201604</strain>
    </source>
</reference>
<feature type="region of interest" description="Disordered" evidence="1">
    <location>
        <begin position="38"/>
        <end position="83"/>
    </location>
</feature>
<dbReference type="AlphaFoldDB" id="A0A9P5H4X8"/>
<sequence length="228" mass="24774">MACHGLLQGTAYKGRTVITRGGHNPNQRTVKDRTVRYGGEVHHTVQPTRETRERRRHAPTRYGGQSSRSGDGGNGQAPISPSLQPAPWNLRILGAIWPPSGRHLAAIICTTQRPQKPAAHQRHCVRQDRRSTVTSGSFSTARAPPKLPRPPVRKPYTYQPRRPAPPTGSWALCVREHSGSGGVGAISDWLLAVWPYRAAGARWTPGGRTASLREKGSYLSADAPVGAP</sequence>
<dbReference type="EMBL" id="JAANBB010000133">
    <property type="protein sequence ID" value="KAF7549015.1"/>
    <property type="molecule type" value="Genomic_DNA"/>
</dbReference>
<evidence type="ECO:0000256" key="1">
    <source>
        <dbReference type="SAM" id="MobiDB-lite"/>
    </source>
</evidence>
<evidence type="ECO:0000313" key="3">
    <source>
        <dbReference type="Proteomes" id="UP000722485"/>
    </source>
</evidence>
<feature type="region of interest" description="Disordered" evidence="1">
    <location>
        <begin position="117"/>
        <end position="169"/>
    </location>
</feature>
<organism evidence="2 3">
    <name type="scientific">Cylindrodendrum hubeiense</name>
    <dbReference type="NCBI Taxonomy" id="595255"/>
    <lineage>
        <taxon>Eukaryota</taxon>
        <taxon>Fungi</taxon>
        <taxon>Dikarya</taxon>
        <taxon>Ascomycota</taxon>
        <taxon>Pezizomycotina</taxon>
        <taxon>Sordariomycetes</taxon>
        <taxon>Hypocreomycetidae</taxon>
        <taxon>Hypocreales</taxon>
        <taxon>Nectriaceae</taxon>
        <taxon>Cylindrodendrum</taxon>
    </lineage>
</organism>